<protein>
    <submittedName>
        <fullName evidence="2">Uncharacterized protein</fullName>
    </submittedName>
</protein>
<keyword evidence="1" id="KW-0472">Membrane</keyword>
<proteinExistence type="predicted"/>
<organism evidence="2 3">
    <name type="scientific">Clostridium amylolyticum</name>
    <dbReference type="NCBI Taxonomy" id="1121298"/>
    <lineage>
        <taxon>Bacteria</taxon>
        <taxon>Bacillati</taxon>
        <taxon>Bacillota</taxon>
        <taxon>Clostridia</taxon>
        <taxon>Eubacteriales</taxon>
        <taxon>Clostridiaceae</taxon>
        <taxon>Clostridium</taxon>
    </lineage>
</organism>
<dbReference type="Proteomes" id="UP000184080">
    <property type="component" value="Unassembled WGS sequence"/>
</dbReference>
<name>A0A1M6N6V6_9CLOT</name>
<dbReference type="RefSeq" id="WP_073011738.1">
    <property type="nucleotide sequence ID" value="NZ_FQZO01000010.1"/>
</dbReference>
<evidence type="ECO:0000313" key="2">
    <source>
        <dbReference type="EMBL" id="SHJ91382.1"/>
    </source>
</evidence>
<accession>A0A1M6N6V6</accession>
<keyword evidence="3" id="KW-1185">Reference proteome</keyword>
<gene>
    <name evidence="2" type="ORF">SAMN05444401_0116</name>
</gene>
<evidence type="ECO:0000256" key="1">
    <source>
        <dbReference type="SAM" id="Phobius"/>
    </source>
</evidence>
<reference evidence="2 3" key="1">
    <citation type="submission" date="2016-11" db="EMBL/GenBank/DDBJ databases">
        <authorList>
            <person name="Jaros S."/>
            <person name="Januszkiewicz K."/>
            <person name="Wedrychowicz H."/>
        </authorList>
    </citation>
    <scope>NUCLEOTIDE SEQUENCE [LARGE SCALE GENOMIC DNA]</scope>
    <source>
        <strain evidence="2 3">DSM 21864</strain>
    </source>
</reference>
<keyword evidence="1" id="KW-1133">Transmembrane helix</keyword>
<dbReference type="AlphaFoldDB" id="A0A1M6N6V6"/>
<dbReference type="EMBL" id="FQZO01000010">
    <property type="protein sequence ID" value="SHJ91382.1"/>
    <property type="molecule type" value="Genomic_DNA"/>
</dbReference>
<sequence>MRYKKNILILIVLIILSVGIWYLFSAKNRNDIGGVRENGSTINSKSSKITADKKFRKARLKVSLLNLESKEDLHYKVTDPNNVIVLEGVVKGGEEFKSKEIVTKWVEGDWTIEFKKNDEIMYDYTYELKFTNK</sequence>
<feature type="transmembrane region" description="Helical" evidence="1">
    <location>
        <begin position="7"/>
        <end position="24"/>
    </location>
</feature>
<evidence type="ECO:0000313" key="3">
    <source>
        <dbReference type="Proteomes" id="UP000184080"/>
    </source>
</evidence>
<keyword evidence="1" id="KW-0812">Transmembrane</keyword>
<dbReference type="OrthoDB" id="9952750at2"/>
<dbReference type="STRING" id="1121298.SAMN05444401_0116"/>